<dbReference type="Proteomes" id="UP000546464">
    <property type="component" value="Unassembled WGS sequence"/>
</dbReference>
<organism evidence="3 4">
    <name type="scientific">Ruficoccus amylovorans</name>
    <dbReference type="NCBI Taxonomy" id="1804625"/>
    <lineage>
        <taxon>Bacteria</taxon>
        <taxon>Pseudomonadati</taxon>
        <taxon>Verrucomicrobiota</taxon>
        <taxon>Opitutia</taxon>
        <taxon>Puniceicoccales</taxon>
        <taxon>Cerasicoccaceae</taxon>
        <taxon>Ruficoccus</taxon>
    </lineage>
</organism>
<protein>
    <recommendedName>
        <fullName evidence="5">Verru_Chthon cassette protein A</fullName>
    </recommendedName>
</protein>
<feature type="region of interest" description="Disordered" evidence="1">
    <location>
        <begin position="16"/>
        <end position="38"/>
    </location>
</feature>
<comment type="caution">
    <text evidence="3">The sequence shown here is derived from an EMBL/GenBank/DDBJ whole genome shotgun (WGS) entry which is preliminary data.</text>
</comment>
<evidence type="ECO:0000313" key="4">
    <source>
        <dbReference type="Proteomes" id="UP000546464"/>
    </source>
</evidence>
<feature type="transmembrane region" description="Helical" evidence="2">
    <location>
        <begin position="46"/>
        <end position="69"/>
    </location>
</feature>
<dbReference type="RefSeq" id="WP_185675936.1">
    <property type="nucleotide sequence ID" value="NZ_JACHVB010000035.1"/>
</dbReference>
<keyword evidence="2" id="KW-0472">Membrane</keyword>
<evidence type="ECO:0000256" key="2">
    <source>
        <dbReference type="SAM" id="Phobius"/>
    </source>
</evidence>
<dbReference type="EMBL" id="JACHVB010000035">
    <property type="protein sequence ID" value="MBC2594970.1"/>
    <property type="molecule type" value="Genomic_DNA"/>
</dbReference>
<keyword evidence="4" id="KW-1185">Reference proteome</keyword>
<evidence type="ECO:0000313" key="3">
    <source>
        <dbReference type="EMBL" id="MBC2594970.1"/>
    </source>
</evidence>
<name>A0A842HFH3_9BACT</name>
<gene>
    <name evidence="3" type="ORF">H5P28_11950</name>
</gene>
<evidence type="ECO:0008006" key="5">
    <source>
        <dbReference type="Google" id="ProtNLM"/>
    </source>
</evidence>
<keyword evidence="2" id="KW-0812">Transmembrane</keyword>
<accession>A0A842HFH3</accession>
<keyword evidence="2" id="KW-1133">Transmembrane helix</keyword>
<evidence type="ECO:0000256" key="1">
    <source>
        <dbReference type="SAM" id="MobiDB-lite"/>
    </source>
</evidence>
<proteinExistence type="predicted"/>
<dbReference type="AlphaFoldDB" id="A0A842HFH3"/>
<sequence length="1198" mass="130797">MRNCLPLAPLAPSTRTHRQGFAATVTRPGPAHRDNRRPDSGAASGFALVIALTLMSFLLVLTVSLSVLVHVDLASTNQSFTHLRAQRAAVLALESALGELQKSAGPDQRVTARADILEGGYSGLTPNAAKAHWTGVWRSDHANPLAPDSKTFVGWLASMSANNSQLGAITGTVSNPVTLVSKRTDSAGATIPAVEAESIAVDGADVAYAWVVLDEGIKAKLNPRTWEENDAIYTATGQLSQALRFGPSEGGKIDALDGLETFSQKVSARQRSRFTSLAEADIFYETDPASGYFHDLTASGYGVLTDVKNGGLRRDLTRGLSDQLAELTGRQVLDVFPIRWDSLAAWYNLYHLLSNPDGTLPVLDPRDTLPADWTGSREEFDVADIETVPLANGGIRDWQLTSHPIAPVVQQVIWRFGGVTSDYKAGQSTWAWRDDRPSGDSNQEKWAYLKSGRHVVSPLVVLWNPYNIALDASDYRVTYDPAVKAQIVARNTDSTEEKDLFSVGMTDLVDLWQNSNSTTRTGHFTLELFSTYNRNDRTISDQTTLQPGEMKIFALRFEDTGGYNAENSYGGGFGGWGSNQTPVQLVGPENGDAHITFRGAISSQGIAAPNVNLDWIQDRLELDFGTNTASTDPNDFRLTLSLAEANYGGAPEDGFVLRDVWGLRPPDSASGSYPFASLWTRNASSPGEDLTLYDYYDILLKSNLMTSPNNADILYAANLVARLKTGETELGADSLPFIAHFNPLAWHTRAGHPDEVHSPIWDVSVLNRSDWNSRKPLNTALSGTTTWGNSVSNSGQRRVVLKEIPRQPLFSVGQFMHADIGVFDTAPLYTVGGSYAPPFGGLTERIYTDGATIDGNDTALEAIDLSWYYNDALFDAWFFSTVPTPTQSTQYPPFEDFNLDYIRDGKPLPNSRYRYFSDTGTFDSDYEDRLRDIDTAAASLMVDGAFNVNSTSIPAWKSMLSSLQQSAVFRYYNVAGGSDSEAQLEPAEMEFPIPRFLHPMASSRNAQDSDEPQAWAGFRSLNGTELDALATAIVEQVRLRGPFLSLSDFVNRRLVDGPTGISGALQTALDQTVNNADNFGGEPEQDSIWGEAVNWEQHAPASAAGAPGWVLQNDILQMLAPVLSARSDTFRIRAYGAALSPLTGTTEAETWCEAIVQRVPNWMDATDAPEDSPSTAANNNFGRRFVLVSFRWLPPSEI</sequence>
<reference evidence="3 4" key="1">
    <citation type="submission" date="2020-07" db="EMBL/GenBank/DDBJ databases">
        <authorList>
            <person name="Feng X."/>
        </authorList>
    </citation>
    <scope>NUCLEOTIDE SEQUENCE [LARGE SCALE GENOMIC DNA]</scope>
    <source>
        <strain evidence="3 4">JCM31066</strain>
    </source>
</reference>